<dbReference type="AlphaFoldDB" id="A0A8H4CQE4"/>
<comment type="catalytic activity">
    <reaction evidence="1">
        <text>Hydrolysis of terminal, non-reducing beta-D-glucosyl residues with release of beta-D-glucose.</text>
        <dbReference type="EC" id="3.2.1.21"/>
    </reaction>
</comment>
<dbReference type="SUPFAM" id="SSF56988">
    <property type="entry name" value="Anthrax protective antigen"/>
    <property type="match status" value="1"/>
</dbReference>
<protein>
    <recommendedName>
        <fullName evidence="7">Probable beta-glucosidase I</fullName>
        <ecNumber evidence="3">3.2.1.21</ecNumber>
    </recommendedName>
    <alternativeName>
        <fullName evidence="8">Beta-D-glucoside glucohydrolase I</fullName>
    </alternativeName>
    <alternativeName>
        <fullName evidence="9">Cellobiase I</fullName>
    </alternativeName>
    <alternativeName>
        <fullName evidence="10">Gentiobiase I</fullName>
    </alternativeName>
</protein>
<gene>
    <name evidence="12" type="ORF">GCG54_00015566</name>
</gene>
<evidence type="ECO:0000256" key="10">
    <source>
        <dbReference type="ARBA" id="ARBA00041809"/>
    </source>
</evidence>
<dbReference type="Pfam" id="PF07691">
    <property type="entry name" value="PA14"/>
    <property type="match status" value="1"/>
</dbReference>
<sequence>MPSIQSTLFYAAAAINILIIPKHVKVSATNMSDAIKTIPEHSPAIKRGKEVVGTTWDLSNGSLIILALLNYRWAKTQGPSNVEEKLMAVVSVLSGWYVGLQYFKIGIAAVNPYYITTPYDAIAAQLREQNQSFCISFEQGMPVSRTPPTLGNQIVKLDSACDGLRMDFYAGNSFEGDIVATSFWKDSHIYLMSVIKPSVSGPHIWGLTNTGKAKLYIDDQLIIDNTDGSETSGSFMGCVSREAQVNMSLVKGQSYHVRVGNIVVTPSIKAYDNTLFDKASGIRIGLLPIHDEKAMLQNAIQVAKKADLVLIVVGLNADEEKEGGDRSSISLPLGADQMIQAITSEPSNVAIIV</sequence>
<dbReference type="Pfam" id="PF01915">
    <property type="entry name" value="Glyco_hydro_3_C"/>
    <property type="match status" value="1"/>
</dbReference>
<evidence type="ECO:0000256" key="8">
    <source>
        <dbReference type="ARBA" id="ARBA00041279"/>
    </source>
</evidence>
<dbReference type="InterPro" id="IPR050288">
    <property type="entry name" value="Cellulose_deg_GH3"/>
</dbReference>
<dbReference type="PROSITE" id="PS51820">
    <property type="entry name" value="PA14"/>
    <property type="match status" value="1"/>
</dbReference>
<reference evidence="12" key="2">
    <citation type="submission" date="2020-03" db="EMBL/GenBank/DDBJ databases">
        <authorList>
            <person name="Fu F.-F."/>
            <person name="Chen J."/>
        </authorList>
    </citation>
    <scope>NUCLEOTIDE SEQUENCE</scope>
    <source>
        <strain evidence="12">Lc1</strain>
    </source>
</reference>
<accession>A0A8H4CQE4</accession>
<dbReference type="PANTHER" id="PTHR42715">
    <property type="entry name" value="BETA-GLUCOSIDASE"/>
    <property type="match status" value="1"/>
</dbReference>
<keyword evidence="6" id="KW-0326">Glycosidase</keyword>
<evidence type="ECO:0000256" key="2">
    <source>
        <dbReference type="ARBA" id="ARBA00005336"/>
    </source>
</evidence>
<evidence type="ECO:0000256" key="9">
    <source>
        <dbReference type="ARBA" id="ARBA00041603"/>
    </source>
</evidence>
<dbReference type="Gene3D" id="2.60.120.260">
    <property type="entry name" value="Galactose-binding domain-like"/>
    <property type="match status" value="1"/>
</dbReference>
<dbReference type="EC" id="3.2.1.21" evidence="3"/>
<dbReference type="InterPro" id="IPR037524">
    <property type="entry name" value="PA14/GLEYA"/>
</dbReference>
<feature type="domain" description="PA14" evidence="11">
    <location>
        <begin position="145"/>
        <end position="300"/>
    </location>
</feature>
<dbReference type="SUPFAM" id="SSF52279">
    <property type="entry name" value="Beta-D-glucan exohydrolase, C-terminal domain"/>
    <property type="match status" value="1"/>
</dbReference>
<dbReference type="InterPro" id="IPR011658">
    <property type="entry name" value="PA14_dom"/>
</dbReference>
<evidence type="ECO:0000256" key="6">
    <source>
        <dbReference type="ARBA" id="ARBA00023295"/>
    </source>
</evidence>
<reference evidence="12" key="1">
    <citation type="journal article" date="2020" name="Phytopathology">
        <title>Genome sequence and comparative analysis of Colletotrichum gloeosporioides isolated from Liriodendron leaves.</title>
        <authorList>
            <person name="Fu F.F."/>
            <person name="Hao Z."/>
            <person name="Wang P."/>
            <person name="Lu Y."/>
            <person name="Xue L.J."/>
            <person name="Wei G."/>
            <person name="Tian Y."/>
            <person name="Baishi H."/>
            <person name="Xu H."/>
            <person name="Shi J."/>
            <person name="Cheng T."/>
            <person name="Wang G."/>
            <person name="Yi Y."/>
            <person name="Chen J."/>
        </authorList>
    </citation>
    <scope>NUCLEOTIDE SEQUENCE</scope>
    <source>
        <strain evidence="12">Lc1</strain>
    </source>
</reference>
<dbReference type="InterPro" id="IPR002772">
    <property type="entry name" value="Glyco_hydro_3_C"/>
</dbReference>
<evidence type="ECO:0000256" key="1">
    <source>
        <dbReference type="ARBA" id="ARBA00000448"/>
    </source>
</evidence>
<dbReference type="EMBL" id="WVTB01000026">
    <property type="protein sequence ID" value="KAF3807976.1"/>
    <property type="molecule type" value="Genomic_DNA"/>
</dbReference>
<name>A0A8H4CQE4_COLGL</name>
<dbReference type="GO" id="GO:0008422">
    <property type="term" value="F:beta-glucosidase activity"/>
    <property type="evidence" value="ECO:0007669"/>
    <property type="project" value="UniProtKB-EC"/>
</dbReference>
<dbReference type="GeneID" id="69022669"/>
<dbReference type="RefSeq" id="XP_045267135.1">
    <property type="nucleotide sequence ID" value="XM_045415348.1"/>
</dbReference>
<dbReference type="PANTHER" id="PTHR42715:SF27">
    <property type="entry name" value="BETA-GLUCOSIDASE-RELATED"/>
    <property type="match status" value="1"/>
</dbReference>
<evidence type="ECO:0000313" key="13">
    <source>
        <dbReference type="Proteomes" id="UP000613401"/>
    </source>
</evidence>
<evidence type="ECO:0000256" key="4">
    <source>
        <dbReference type="ARBA" id="ARBA00022801"/>
    </source>
</evidence>
<keyword evidence="5" id="KW-0119">Carbohydrate metabolism</keyword>
<dbReference type="Proteomes" id="UP000613401">
    <property type="component" value="Unassembled WGS sequence"/>
</dbReference>
<comment type="caution">
    <text evidence="12">The sequence shown here is derived from an EMBL/GenBank/DDBJ whole genome shotgun (WGS) entry which is preliminary data.</text>
</comment>
<organism evidence="12 13">
    <name type="scientific">Colletotrichum gloeosporioides</name>
    <name type="common">Anthracnose fungus</name>
    <name type="synonym">Glomerella cingulata</name>
    <dbReference type="NCBI Taxonomy" id="474922"/>
    <lineage>
        <taxon>Eukaryota</taxon>
        <taxon>Fungi</taxon>
        <taxon>Dikarya</taxon>
        <taxon>Ascomycota</taxon>
        <taxon>Pezizomycotina</taxon>
        <taxon>Sordariomycetes</taxon>
        <taxon>Hypocreomycetidae</taxon>
        <taxon>Glomerellales</taxon>
        <taxon>Glomerellaceae</taxon>
        <taxon>Colletotrichum</taxon>
        <taxon>Colletotrichum gloeosporioides species complex</taxon>
    </lineage>
</organism>
<keyword evidence="4" id="KW-0378">Hydrolase</keyword>
<comment type="similarity">
    <text evidence="2">Belongs to the glycosyl hydrolase 3 family.</text>
</comment>
<keyword evidence="13" id="KW-1185">Reference proteome</keyword>
<evidence type="ECO:0000313" key="12">
    <source>
        <dbReference type="EMBL" id="KAF3807976.1"/>
    </source>
</evidence>
<evidence type="ECO:0000256" key="3">
    <source>
        <dbReference type="ARBA" id="ARBA00012744"/>
    </source>
</evidence>
<evidence type="ECO:0000259" key="11">
    <source>
        <dbReference type="PROSITE" id="PS51820"/>
    </source>
</evidence>
<evidence type="ECO:0000256" key="7">
    <source>
        <dbReference type="ARBA" id="ARBA00039569"/>
    </source>
</evidence>
<dbReference type="InterPro" id="IPR036881">
    <property type="entry name" value="Glyco_hydro_3_C_sf"/>
</dbReference>
<evidence type="ECO:0000256" key="5">
    <source>
        <dbReference type="ARBA" id="ARBA00023277"/>
    </source>
</evidence>
<dbReference type="GO" id="GO:0009251">
    <property type="term" value="P:glucan catabolic process"/>
    <property type="evidence" value="ECO:0007669"/>
    <property type="project" value="TreeGrafter"/>
</dbReference>
<proteinExistence type="inferred from homology"/>